<evidence type="ECO:0000313" key="4">
    <source>
        <dbReference type="EMBL" id="CAG9132934.1"/>
    </source>
</evidence>
<feature type="domain" description="ACAD9/ACADV-like C-terminal" evidence="3">
    <location>
        <begin position="4"/>
        <end position="94"/>
    </location>
</feature>
<keyword evidence="1" id="KW-0809">Transit peptide</keyword>
<name>A0A8S4FYT2_PLUXY</name>
<dbReference type="EMBL" id="CAJHNJ030000055">
    <property type="protein sequence ID" value="CAG9132934.1"/>
    <property type="molecule type" value="Genomic_DNA"/>
</dbReference>
<protein>
    <submittedName>
        <fullName evidence="4">(diamondback moth) hypothetical protein</fullName>
    </submittedName>
</protein>
<dbReference type="Pfam" id="PF21343">
    <property type="entry name" value="ACAD9-ACADV_C"/>
    <property type="match status" value="1"/>
</dbReference>
<organism evidence="4 5">
    <name type="scientific">Plutella xylostella</name>
    <name type="common">Diamondback moth</name>
    <name type="synonym">Plutella maculipennis</name>
    <dbReference type="NCBI Taxonomy" id="51655"/>
    <lineage>
        <taxon>Eukaryota</taxon>
        <taxon>Metazoa</taxon>
        <taxon>Ecdysozoa</taxon>
        <taxon>Arthropoda</taxon>
        <taxon>Hexapoda</taxon>
        <taxon>Insecta</taxon>
        <taxon>Pterygota</taxon>
        <taxon>Neoptera</taxon>
        <taxon>Endopterygota</taxon>
        <taxon>Lepidoptera</taxon>
        <taxon>Glossata</taxon>
        <taxon>Ditrysia</taxon>
        <taxon>Yponomeutoidea</taxon>
        <taxon>Plutellidae</taxon>
        <taxon>Plutella</taxon>
    </lineage>
</organism>
<evidence type="ECO:0000313" key="5">
    <source>
        <dbReference type="Proteomes" id="UP000653454"/>
    </source>
</evidence>
<dbReference type="Proteomes" id="UP000653454">
    <property type="component" value="Unassembled WGS sequence"/>
</dbReference>
<comment type="caution">
    <text evidence="4">The sequence shown here is derived from an EMBL/GenBank/DDBJ whole genome shotgun (WGS) entry which is preliminary data.</text>
</comment>
<keyword evidence="2" id="KW-0560">Oxidoreductase</keyword>
<accession>A0A8S4FYT2</accession>
<sequence>MSYASETLMARHGQEAQTAYTELERMAQAATLILAMTSVLARASRSYCIGLRNAEFEMKLAACFVEKTKPIVQKLILDVNNGQYLNLDFYHEEFGRKILDSSSTLVENPTERTFW</sequence>
<keyword evidence="5" id="KW-1185">Reference proteome</keyword>
<proteinExistence type="predicted"/>
<dbReference type="Gene3D" id="1.20.140.10">
    <property type="entry name" value="Butyryl-CoA Dehydrogenase, subunit A, domain 3"/>
    <property type="match status" value="1"/>
</dbReference>
<gene>
    <name evidence="4" type="ORF">PLXY2_LOCUS11267</name>
</gene>
<reference evidence="4" key="1">
    <citation type="submission" date="2020-11" db="EMBL/GenBank/DDBJ databases">
        <authorList>
            <person name="Whiteford S."/>
        </authorList>
    </citation>
    <scope>NUCLEOTIDE SEQUENCE</scope>
</reference>
<evidence type="ECO:0000256" key="2">
    <source>
        <dbReference type="ARBA" id="ARBA00023002"/>
    </source>
</evidence>
<dbReference type="GO" id="GO:0016491">
    <property type="term" value="F:oxidoreductase activity"/>
    <property type="evidence" value="ECO:0007669"/>
    <property type="project" value="UniProtKB-KW"/>
</dbReference>
<evidence type="ECO:0000256" key="1">
    <source>
        <dbReference type="ARBA" id="ARBA00022946"/>
    </source>
</evidence>
<dbReference type="AlphaFoldDB" id="A0A8S4FYT2"/>
<evidence type="ECO:0000259" key="3">
    <source>
        <dbReference type="Pfam" id="PF21343"/>
    </source>
</evidence>
<dbReference type="InterPro" id="IPR049448">
    <property type="entry name" value="ACAD9/ACADV-like_C"/>
</dbReference>